<keyword evidence="2" id="KW-0121">Carboxypeptidase</keyword>
<proteinExistence type="predicted"/>
<reference evidence="2 3" key="1">
    <citation type="submission" date="2019-02" db="EMBL/GenBank/DDBJ databases">
        <title>Genomic Encyclopedia of Archaeal and Bacterial Type Strains, Phase II (KMG-II): from individual species to whole genera.</title>
        <authorList>
            <person name="Goeker M."/>
        </authorList>
    </citation>
    <scope>NUCLEOTIDE SEQUENCE [LARGE SCALE GENOMIC DNA]</scope>
    <source>
        <strain evidence="2 3">DSM 18101</strain>
    </source>
</reference>
<evidence type="ECO:0000313" key="2">
    <source>
        <dbReference type="EMBL" id="RZU35160.1"/>
    </source>
</evidence>
<organism evidence="2 3">
    <name type="scientific">Edaphobacter modestus</name>
    <dbReference type="NCBI Taxonomy" id="388466"/>
    <lineage>
        <taxon>Bacteria</taxon>
        <taxon>Pseudomonadati</taxon>
        <taxon>Acidobacteriota</taxon>
        <taxon>Terriglobia</taxon>
        <taxon>Terriglobales</taxon>
        <taxon>Acidobacteriaceae</taxon>
        <taxon>Edaphobacter</taxon>
    </lineage>
</organism>
<name>A0A4Q7YDK4_9BACT</name>
<keyword evidence="1" id="KW-0732">Signal</keyword>
<dbReference type="PANTHER" id="PTHR23303">
    <property type="entry name" value="CARBOXYPEPTIDASE REGULATORY REGION-CONTAINING"/>
    <property type="match status" value="1"/>
</dbReference>
<keyword evidence="2" id="KW-0378">Hydrolase</keyword>
<dbReference type="EMBL" id="SHKW01000003">
    <property type="protein sequence ID" value="RZU35160.1"/>
    <property type="molecule type" value="Genomic_DNA"/>
</dbReference>
<dbReference type="SUPFAM" id="SSF49478">
    <property type="entry name" value="Cna protein B-type domain"/>
    <property type="match status" value="1"/>
</dbReference>
<comment type="caution">
    <text evidence="2">The sequence shown here is derived from an EMBL/GenBank/DDBJ whole genome shotgun (WGS) entry which is preliminary data.</text>
</comment>
<dbReference type="Gene3D" id="2.60.40.10">
    <property type="entry name" value="Immunoglobulins"/>
    <property type="match status" value="1"/>
</dbReference>
<dbReference type="AlphaFoldDB" id="A0A4Q7YDK4"/>
<dbReference type="GO" id="GO:0030246">
    <property type="term" value="F:carbohydrate binding"/>
    <property type="evidence" value="ECO:0007669"/>
    <property type="project" value="InterPro"/>
</dbReference>
<keyword evidence="2" id="KW-0645">Protease</keyword>
<sequence length="398" mass="42464">MSGANAERVGYNLGRGYEVMSRLFCSFAAFWLGTTVMTAQIPNATKEVGSVEGHLTCSDGNVPARKATVSLIPLSVFVPRSQSPQYRALKPLEAITDFDGYYAFPAVPPGDYIVDARSPGYANDLDLIRVVFDRFTDEQKSKLLSGFPKITVKSFVTARKDVTIHRAGAITGKVSVDTGGTVAQLNVEATLVSSPILGDVDAHEKPNIPPFSRRSPIGDRGEFRIAGLPAGSYRLSVRLAEAYFDALPSAGPNGIEVKLRPQRVGTAELTVYAPSATEISDAKLVEVRDGDEVSDSNISIPMGRLHSITGTVVSSGRAVPGAEVSIQREGNEVQPSGALSDENGSFRFDLLPGGSYILVATPSRISDSGDWTGVGRTTILINDRDVADAVIQVTDKDK</sequence>
<dbReference type="Proteomes" id="UP000292958">
    <property type="component" value="Unassembled WGS sequence"/>
</dbReference>
<keyword evidence="3" id="KW-1185">Reference proteome</keyword>
<gene>
    <name evidence="2" type="ORF">BDD14_5914</name>
</gene>
<accession>A0A4Q7YDK4</accession>
<dbReference type="SUPFAM" id="SSF49452">
    <property type="entry name" value="Starch-binding domain-like"/>
    <property type="match status" value="1"/>
</dbReference>
<dbReference type="InterPro" id="IPR013784">
    <property type="entry name" value="Carb-bd-like_fold"/>
</dbReference>
<dbReference type="InterPro" id="IPR013783">
    <property type="entry name" value="Ig-like_fold"/>
</dbReference>
<evidence type="ECO:0000256" key="1">
    <source>
        <dbReference type="ARBA" id="ARBA00022729"/>
    </source>
</evidence>
<evidence type="ECO:0000313" key="3">
    <source>
        <dbReference type="Proteomes" id="UP000292958"/>
    </source>
</evidence>
<dbReference type="InterPro" id="IPR051417">
    <property type="entry name" value="SDr/BOS_complex"/>
</dbReference>
<dbReference type="GO" id="GO:0004180">
    <property type="term" value="F:carboxypeptidase activity"/>
    <property type="evidence" value="ECO:0007669"/>
    <property type="project" value="UniProtKB-KW"/>
</dbReference>
<dbReference type="Pfam" id="PF13620">
    <property type="entry name" value="CarboxypepD_reg"/>
    <property type="match status" value="1"/>
</dbReference>
<protein>
    <submittedName>
        <fullName evidence="2">Carboxypeptidase family protein</fullName>
    </submittedName>
</protein>